<name>A0A381REH0_9ZZZZ</name>
<protein>
    <submittedName>
        <fullName evidence="1">Uncharacterized protein</fullName>
    </submittedName>
</protein>
<dbReference type="AlphaFoldDB" id="A0A381REH0"/>
<organism evidence="1">
    <name type="scientific">marine metagenome</name>
    <dbReference type="NCBI Taxonomy" id="408172"/>
    <lineage>
        <taxon>unclassified sequences</taxon>
        <taxon>metagenomes</taxon>
        <taxon>ecological metagenomes</taxon>
    </lineage>
</organism>
<evidence type="ECO:0000313" key="1">
    <source>
        <dbReference type="EMBL" id="SUZ89269.1"/>
    </source>
</evidence>
<dbReference type="EMBL" id="UINC01001812">
    <property type="protein sequence ID" value="SUZ89269.1"/>
    <property type="molecule type" value="Genomic_DNA"/>
</dbReference>
<gene>
    <name evidence="1" type="ORF">METZ01_LOCUS42123</name>
</gene>
<accession>A0A381REH0</accession>
<proteinExistence type="predicted"/>
<sequence length="49" mass="5545">MEKVKNALFGNTDSSDRLVRLVNAYCTEDTTAYEKIVFTLIGCDWIENG</sequence>
<reference evidence="1" key="1">
    <citation type="submission" date="2018-05" db="EMBL/GenBank/DDBJ databases">
        <authorList>
            <person name="Lanie J.A."/>
            <person name="Ng W.-L."/>
            <person name="Kazmierczak K.M."/>
            <person name="Andrzejewski T.M."/>
            <person name="Davidsen T.M."/>
            <person name="Wayne K.J."/>
            <person name="Tettelin H."/>
            <person name="Glass J.I."/>
            <person name="Rusch D."/>
            <person name="Podicherti R."/>
            <person name="Tsui H.-C.T."/>
            <person name="Winkler M.E."/>
        </authorList>
    </citation>
    <scope>NUCLEOTIDE SEQUENCE</scope>
</reference>